<name>A0ACD3ZI94_FUSSC</name>
<evidence type="ECO:0000313" key="2">
    <source>
        <dbReference type="Proteomes" id="UP000830768"/>
    </source>
</evidence>
<accession>A0ACD3ZI94</accession>
<keyword evidence="2" id="KW-1185">Reference proteome</keyword>
<evidence type="ECO:0000313" key="1">
    <source>
        <dbReference type="EMBL" id="UPL00826.1"/>
    </source>
</evidence>
<dbReference type="Proteomes" id="UP000830768">
    <property type="component" value="Chromosome 10"/>
</dbReference>
<reference evidence="1" key="1">
    <citation type="submission" date="2021-11" db="EMBL/GenBank/DDBJ databases">
        <title>Fusarium solani-melongenae Genome sequencing and assembly.</title>
        <authorList>
            <person name="Xie S."/>
            <person name="Huang L."/>
            <person name="Zhang X."/>
        </authorList>
    </citation>
    <scope>NUCLEOTIDE SEQUENCE</scope>
    <source>
        <strain evidence="1">CRI 24-3</strain>
    </source>
</reference>
<sequence>METLLLTDKLYRDEFEDMFIAEEISRLKTDYLADEDEDSERDDEGLGGDNAGSDAGFKGWTEISPEIMKRVQKLVDANEEFEQNSWADPFDWD</sequence>
<gene>
    <name evidence="1" type="ORF">LCI18_011760</name>
</gene>
<protein>
    <submittedName>
        <fullName evidence="1">Uncharacterized protein</fullName>
    </submittedName>
</protein>
<proteinExistence type="predicted"/>
<organism evidence="1 2">
    <name type="scientific">Fusarium solani subsp. cucurbitae</name>
    <name type="common">Neocosmosporum cucurbitae</name>
    <dbReference type="NCBI Taxonomy" id="2747967"/>
    <lineage>
        <taxon>Eukaryota</taxon>
        <taxon>Fungi</taxon>
        <taxon>Dikarya</taxon>
        <taxon>Ascomycota</taxon>
        <taxon>Pezizomycotina</taxon>
        <taxon>Sordariomycetes</taxon>
        <taxon>Hypocreomycetidae</taxon>
        <taxon>Hypocreales</taxon>
        <taxon>Nectriaceae</taxon>
        <taxon>Fusarium</taxon>
        <taxon>Fusarium solani species complex</taxon>
    </lineage>
</organism>
<dbReference type="EMBL" id="CP090038">
    <property type="protein sequence ID" value="UPL00826.1"/>
    <property type="molecule type" value="Genomic_DNA"/>
</dbReference>